<reference evidence="2" key="1">
    <citation type="submission" date="2025-08" db="UniProtKB">
        <authorList>
            <consortium name="RefSeq"/>
        </authorList>
    </citation>
    <scope>IDENTIFICATION</scope>
</reference>
<feature type="compositionally biased region" description="Basic and acidic residues" evidence="1">
    <location>
        <begin position="42"/>
        <end position="51"/>
    </location>
</feature>
<name>A0A1S4B8P6_TOBAC</name>
<feature type="region of interest" description="Disordered" evidence="1">
    <location>
        <begin position="17"/>
        <end position="57"/>
    </location>
</feature>
<dbReference type="PaxDb" id="4097-A0A1S4B8P6"/>
<organism evidence="2">
    <name type="scientific">Nicotiana tabacum</name>
    <name type="common">Common tobacco</name>
    <dbReference type="NCBI Taxonomy" id="4097"/>
    <lineage>
        <taxon>Eukaryota</taxon>
        <taxon>Viridiplantae</taxon>
        <taxon>Streptophyta</taxon>
        <taxon>Embryophyta</taxon>
        <taxon>Tracheophyta</taxon>
        <taxon>Spermatophyta</taxon>
        <taxon>Magnoliopsida</taxon>
        <taxon>eudicotyledons</taxon>
        <taxon>Gunneridae</taxon>
        <taxon>Pentapetalae</taxon>
        <taxon>asterids</taxon>
        <taxon>lamiids</taxon>
        <taxon>Solanales</taxon>
        <taxon>Solanaceae</taxon>
        <taxon>Nicotianoideae</taxon>
        <taxon>Nicotianeae</taxon>
        <taxon>Nicotiana</taxon>
    </lineage>
</organism>
<feature type="non-terminal residue" evidence="2">
    <location>
        <position position="1"/>
    </location>
</feature>
<dbReference type="KEGG" id="nta:107805608"/>
<gene>
    <name evidence="2" type="primary">LOC107805608</name>
</gene>
<protein>
    <submittedName>
        <fullName evidence="2">Uncharacterized protein</fullName>
    </submittedName>
</protein>
<dbReference type="AlphaFoldDB" id="A0A1S4B8P6"/>
<dbReference type="RefSeq" id="XP_016485163.1">
    <property type="nucleotide sequence ID" value="XM_016629677.1"/>
</dbReference>
<sequence>KIIFDLIPLINLKASSHHSGEAENQRKKKRPNQKRPALIIQEKQRTNERRNSQTKKGIAVSRIAHHIEITQMDHQIPLLYQTSVNEVSLSHTTLYFFKSKINEAIYMVSFTLCYPLKDTTFDS</sequence>
<proteinExistence type="predicted"/>
<accession>A0A1S4B8P6</accession>
<evidence type="ECO:0000256" key="1">
    <source>
        <dbReference type="SAM" id="MobiDB-lite"/>
    </source>
</evidence>
<evidence type="ECO:0000313" key="2">
    <source>
        <dbReference type="RefSeq" id="XP_016485163.1"/>
    </source>
</evidence>